<dbReference type="Gene3D" id="1.50.10.20">
    <property type="match status" value="1"/>
</dbReference>
<evidence type="ECO:0000313" key="8">
    <source>
        <dbReference type="EMBL" id="MFB9908677.1"/>
    </source>
</evidence>
<name>A0ABV6A683_9PSEU</name>
<evidence type="ECO:0000256" key="5">
    <source>
        <dbReference type="ARBA" id="ARBA00022777"/>
    </source>
</evidence>
<dbReference type="SMART" id="SM01260">
    <property type="entry name" value="LANC_like"/>
    <property type="match status" value="1"/>
</dbReference>
<keyword evidence="2" id="KW-0723">Serine/threonine-protein kinase</keyword>
<keyword evidence="9" id="KW-1185">Reference proteome</keyword>
<dbReference type="SUPFAM" id="SSF158745">
    <property type="entry name" value="LanC-like"/>
    <property type="match status" value="1"/>
</dbReference>
<evidence type="ECO:0000256" key="2">
    <source>
        <dbReference type="ARBA" id="ARBA00022527"/>
    </source>
</evidence>
<dbReference type="InterPro" id="IPR000719">
    <property type="entry name" value="Prot_kinase_dom"/>
</dbReference>
<evidence type="ECO:0000313" key="9">
    <source>
        <dbReference type="Proteomes" id="UP001589693"/>
    </source>
</evidence>
<dbReference type="EMBL" id="JBHLZU010000027">
    <property type="protein sequence ID" value="MFB9908677.1"/>
    <property type="molecule type" value="Genomic_DNA"/>
</dbReference>
<evidence type="ECO:0000259" key="7">
    <source>
        <dbReference type="PROSITE" id="PS50011"/>
    </source>
</evidence>
<dbReference type="Pfam" id="PF25816">
    <property type="entry name" value="RamC_N"/>
    <property type="match status" value="1"/>
</dbReference>
<dbReference type="SMART" id="SM00220">
    <property type="entry name" value="S_TKc"/>
    <property type="match status" value="1"/>
</dbReference>
<dbReference type="Gene3D" id="1.10.510.10">
    <property type="entry name" value="Transferase(Phosphotransferase) domain 1"/>
    <property type="match status" value="1"/>
</dbReference>
<dbReference type="CDD" id="cd04791">
    <property type="entry name" value="LanC_SerThrkinase"/>
    <property type="match status" value="1"/>
</dbReference>
<evidence type="ECO:0000256" key="3">
    <source>
        <dbReference type="ARBA" id="ARBA00022679"/>
    </source>
</evidence>
<dbReference type="InterPro" id="IPR011009">
    <property type="entry name" value="Kinase-like_dom_sf"/>
</dbReference>
<dbReference type="NCBIfam" id="NF038150">
    <property type="entry name" value="lanthi_synth_IV"/>
    <property type="match status" value="1"/>
</dbReference>
<keyword evidence="6" id="KW-0067">ATP-binding</keyword>
<keyword evidence="5" id="KW-0418">Kinase</keyword>
<dbReference type="PANTHER" id="PTHR43289">
    <property type="entry name" value="MITOGEN-ACTIVATED PROTEIN KINASE KINASE KINASE 20-RELATED"/>
    <property type="match status" value="1"/>
</dbReference>
<dbReference type="PANTHER" id="PTHR43289:SF6">
    <property type="entry name" value="SERINE_THREONINE-PROTEIN KINASE NEKL-3"/>
    <property type="match status" value="1"/>
</dbReference>
<comment type="caution">
    <text evidence="8">The sequence shown here is derived from an EMBL/GenBank/DDBJ whole genome shotgun (WGS) entry which is preliminary data.</text>
</comment>
<dbReference type="SUPFAM" id="SSF56112">
    <property type="entry name" value="Protein kinase-like (PK-like)"/>
    <property type="match status" value="1"/>
</dbReference>
<protein>
    <recommendedName>
        <fullName evidence="1">non-specific serine/threonine protein kinase</fullName>
        <ecNumber evidence="1">2.7.11.1</ecNumber>
    </recommendedName>
</protein>
<evidence type="ECO:0000256" key="6">
    <source>
        <dbReference type="ARBA" id="ARBA00022840"/>
    </source>
</evidence>
<feature type="domain" description="Protein kinase" evidence="7">
    <location>
        <begin position="225"/>
        <end position="482"/>
    </location>
</feature>
<reference evidence="8 9" key="1">
    <citation type="submission" date="2024-09" db="EMBL/GenBank/DDBJ databases">
        <authorList>
            <person name="Sun Q."/>
            <person name="Mori K."/>
        </authorList>
    </citation>
    <scope>NUCLEOTIDE SEQUENCE [LARGE SCALE GENOMIC DNA]</scope>
    <source>
        <strain evidence="8 9">TBRC 7907</strain>
    </source>
</reference>
<dbReference type="InterPro" id="IPR058053">
    <property type="entry name" value="RamC_C"/>
</dbReference>
<keyword evidence="3" id="KW-0808">Transferase</keyword>
<organism evidence="8 9">
    <name type="scientific">Allokutzneria oryzae</name>
    <dbReference type="NCBI Taxonomy" id="1378989"/>
    <lineage>
        <taxon>Bacteria</taxon>
        <taxon>Bacillati</taxon>
        <taxon>Actinomycetota</taxon>
        <taxon>Actinomycetes</taxon>
        <taxon>Pseudonocardiales</taxon>
        <taxon>Pseudonocardiaceae</taxon>
        <taxon>Allokutzneria</taxon>
    </lineage>
</organism>
<dbReference type="InterPro" id="IPR007822">
    <property type="entry name" value="LANC-like"/>
</dbReference>
<gene>
    <name evidence="8" type="primary">lanL</name>
    <name evidence="8" type="ORF">ACFFQA_32475</name>
</gene>
<keyword evidence="4" id="KW-0547">Nucleotide-binding</keyword>
<dbReference type="Pfam" id="PF05147">
    <property type="entry name" value="LANC_like"/>
    <property type="match status" value="1"/>
</dbReference>
<evidence type="ECO:0000256" key="4">
    <source>
        <dbReference type="ARBA" id="ARBA00022741"/>
    </source>
</evidence>
<dbReference type="Pfam" id="PF00069">
    <property type="entry name" value="Pkinase"/>
    <property type="match status" value="1"/>
</dbReference>
<proteinExistence type="predicted"/>
<evidence type="ECO:0000256" key="1">
    <source>
        <dbReference type="ARBA" id="ARBA00012513"/>
    </source>
</evidence>
<dbReference type="EC" id="2.7.11.1" evidence="1"/>
<dbReference type="PROSITE" id="PS50011">
    <property type="entry name" value="PROTEIN_KINASE_DOM"/>
    <property type="match status" value="1"/>
</dbReference>
<dbReference type="Proteomes" id="UP001589693">
    <property type="component" value="Unassembled WGS sequence"/>
</dbReference>
<dbReference type="InterPro" id="IPR057929">
    <property type="entry name" value="RamC_N"/>
</dbReference>
<sequence length="900" mass="96284">MIVASADQPTRRTGRPSFVALAERVLAERGEQDRTVHLGEQWCSITPPGTRIRRQGWKLHLSATVTHSERVLERAVRVLAEHRAAFKFAVSRTVLRDLNGPRCTRSGAGKFITVYPEDDAQLRVLAQRLDRATAGLCGPRILSDRPYRAGSLVHCRYGCFLANPTLSADGDYRDMLLTPDGGTVEDRRDPWFTVPSWTTWPFPESRKALVGKKSDSAGVLLGDRFLAVEAIRHANKGGVYRAVDTETGETVVVKQARAHVGDDGAGGDVRDIQRHEAAMLRRFEPLGVTPRFVAEFSQDGDDFLAQQLIEGQSLRRWLAGSDGPGLAWQRLVTVAKDLMALLAKVHADGLVLGDLTPGNVVVRPDGGLTLIDMELAAEQGATMSASGTPGYAPHEQFAGMPRTTAADRYALGSVLVFLATGAEPVHSGQMAERIAQRKRWLDLVCSEHAVLSRLRPLVDGLQDADPDRRWTLTRAGRFLDALPVRREAVARSPRSGDIPEVDTVVSDGLDHLISAMRPGNSHLWSTVDSRQDVCAVSCGAAGGLGTVVAAAEATGDAEVREAVRTGSAWLLEKMRAEPLTAPGLLQGRAGAVMVLHRAGVVLDDAGLADEALGWAHRLPTRWPNLDLASGIAGAGLAMCALTVASGDPGLLGRIEAVAEHLAHEARLDDHGLTWAPSAAFAARSQGGSAYGLAHGTAGIGAFLLSAAATLGRGDLLELAGIAGRAMASTAVQDGSGVRWPEHTGTTARAADSWAAGTAGIGSFLVRLWRATGEHTWLELAERAALSVWQRRWVPTPSSAHGLAGGGEFLLDLHEATGERRYQLWAERIGQIISSHAYQRDGRWLVPGAGWRRDDFSHGTGAAGTLGFLVRLRHGIGAPWSPPSGRPLTAGARACERTSFV</sequence>
<accession>A0ABV6A683</accession>
<dbReference type="RefSeq" id="WP_377860866.1">
    <property type="nucleotide sequence ID" value="NZ_JBHLZU010000027.1"/>
</dbReference>